<dbReference type="VEuPathDB" id="FungiDB:CIHG_07762"/>
<accession>A0A0J8S009</accession>
<organism evidence="1 2">
    <name type="scientific">Coccidioides immitis H538.4</name>
    <dbReference type="NCBI Taxonomy" id="396776"/>
    <lineage>
        <taxon>Eukaryota</taxon>
        <taxon>Fungi</taxon>
        <taxon>Dikarya</taxon>
        <taxon>Ascomycota</taxon>
        <taxon>Pezizomycotina</taxon>
        <taxon>Eurotiomycetes</taxon>
        <taxon>Eurotiomycetidae</taxon>
        <taxon>Onygenales</taxon>
        <taxon>Onygenaceae</taxon>
        <taxon>Coccidioides</taxon>
    </lineage>
</organism>
<dbReference type="EMBL" id="DS017015">
    <property type="protein sequence ID" value="KMU89729.1"/>
    <property type="molecule type" value="Genomic_DNA"/>
</dbReference>
<evidence type="ECO:0000313" key="2">
    <source>
        <dbReference type="Proteomes" id="UP000054563"/>
    </source>
</evidence>
<name>A0A0J8S009_COCIT</name>
<dbReference type="Proteomes" id="UP000054563">
    <property type="component" value="Unassembled WGS sequence"/>
</dbReference>
<sequence length="53" mass="5777">MRYHLNAQSSPTVTHTTPYILPPCADQDHSLSTSDFLMQATLSVNSTLGSRGQ</sequence>
<reference evidence="2" key="1">
    <citation type="journal article" date="2010" name="Genome Res.">
        <title>Population genomic sequencing of Coccidioides fungi reveals recent hybridization and transposon control.</title>
        <authorList>
            <person name="Neafsey D.E."/>
            <person name="Barker B.M."/>
            <person name="Sharpton T.J."/>
            <person name="Stajich J.E."/>
            <person name="Park D.J."/>
            <person name="Whiston E."/>
            <person name="Hung C.-Y."/>
            <person name="McMahan C."/>
            <person name="White J."/>
            <person name="Sykes S."/>
            <person name="Heiman D."/>
            <person name="Young S."/>
            <person name="Zeng Q."/>
            <person name="Abouelleil A."/>
            <person name="Aftuck L."/>
            <person name="Bessette D."/>
            <person name="Brown A."/>
            <person name="FitzGerald M."/>
            <person name="Lui A."/>
            <person name="Macdonald J.P."/>
            <person name="Priest M."/>
            <person name="Orbach M.J."/>
            <person name="Galgiani J.N."/>
            <person name="Kirkland T.N."/>
            <person name="Cole G.T."/>
            <person name="Birren B.W."/>
            <person name="Henn M.R."/>
            <person name="Taylor J.W."/>
            <person name="Rounsley S.D."/>
        </authorList>
    </citation>
    <scope>NUCLEOTIDE SEQUENCE [LARGE SCALE GENOMIC DNA]</scope>
    <source>
        <strain evidence="2">H538.4</strain>
    </source>
</reference>
<evidence type="ECO:0000313" key="1">
    <source>
        <dbReference type="EMBL" id="KMU89729.1"/>
    </source>
</evidence>
<protein>
    <submittedName>
        <fullName evidence="1">Uncharacterized protein</fullName>
    </submittedName>
</protein>
<gene>
    <name evidence="1" type="ORF">CIHG_07762</name>
</gene>
<proteinExistence type="predicted"/>
<dbReference type="AlphaFoldDB" id="A0A0J8S009"/>